<reference evidence="3 4" key="1">
    <citation type="submission" date="2022-03" db="EMBL/GenBank/DDBJ databases">
        <title>Hymenobactersp. isolated from the air.</title>
        <authorList>
            <person name="Won M."/>
            <person name="Kwon S.-W."/>
        </authorList>
    </citation>
    <scope>NUCLEOTIDE SEQUENCE [LARGE SCALE GENOMIC DNA]</scope>
    <source>
        <strain evidence="3 4">KACC 22596</strain>
    </source>
</reference>
<evidence type="ECO:0000313" key="3">
    <source>
        <dbReference type="EMBL" id="UOE33292.1"/>
    </source>
</evidence>
<name>A0ABY4B2C7_9BACT</name>
<dbReference type="EMBL" id="CP094534">
    <property type="protein sequence ID" value="UOE33292.1"/>
    <property type="molecule type" value="Genomic_DNA"/>
</dbReference>
<dbReference type="Gene3D" id="1.10.101.10">
    <property type="entry name" value="PGBD-like superfamily/PGBD"/>
    <property type="match status" value="1"/>
</dbReference>
<proteinExistence type="predicted"/>
<dbReference type="Proteomes" id="UP000831390">
    <property type="component" value="Chromosome"/>
</dbReference>
<sequence>MKEELNTPEDGTASLFTKTLLVLYASLLALTSTRAEAHAVAVSNMPDEDFAARFANLKRRPQLVLKLNLANLAASKAMMHTSHRSHSSHSSHYSSSSGGHSSHMSHSSHYSSSSYSGGSGSSSSNSYTPSISPSYTPSISPSYTPSYSPSYTPRSSTRRRSSRSRSYSSTPTYSNSYYSVLTLGDRVLQLGDRGSDVQELQMLLLGKGYNIDADGTFGLGTNAAVKAFQRGQGLTADGIVGAQTIAALRGY</sequence>
<feature type="compositionally biased region" description="Low complexity" evidence="1">
    <location>
        <begin position="90"/>
        <end position="155"/>
    </location>
</feature>
<gene>
    <name evidence="3" type="ORF">MTP16_19470</name>
</gene>
<feature type="region of interest" description="Disordered" evidence="1">
    <location>
        <begin position="78"/>
        <end position="171"/>
    </location>
</feature>
<evidence type="ECO:0000313" key="4">
    <source>
        <dbReference type="Proteomes" id="UP000831390"/>
    </source>
</evidence>
<organism evidence="3 4">
    <name type="scientific">Hymenobacter monticola</name>
    <dbReference type="NCBI Taxonomy" id="1705399"/>
    <lineage>
        <taxon>Bacteria</taxon>
        <taxon>Pseudomonadati</taxon>
        <taxon>Bacteroidota</taxon>
        <taxon>Cytophagia</taxon>
        <taxon>Cytophagales</taxon>
        <taxon>Hymenobacteraceae</taxon>
        <taxon>Hymenobacter</taxon>
    </lineage>
</organism>
<accession>A0ABY4B2C7</accession>
<dbReference type="RefSeq" id="WP_243512980.1">
    <property type="nucleotide sequence ID" value="NZ_CP094534.1"/>
</dbReference>
<feature type="domain" description="Peptidoglycan binding-like" evidence="2">
    <location>
        <begin position="193"/>
        <end position="248"/>
    </location>
</feature>
<dbReference type="InterPro" id="IPR036365">
    <property type="entry name" value="PGBD-like_sf"/>
</dbReference>
<dbReference type="SUPFAM" id="SSF47090">
    <property type="entry name" value="PGBD-like"/>
    <property type="match status" value="1"/>
</dbReference>
<evidence type="ECO:0000256" key="1">
    <source>
        <dbReference type="SAM" id="MobiDB-lite"/>
    </source>
</evidence>
<dbReference type="InterPro" id="IPR002477">
    <property type="entry name" value="Peptidoglycan-bd-like"/>
</dbReference>
<protein>
    <submittedName>
        <fullName evidence="3">Peptidoglycan-binding protein</fullName>
    </submittedName>
</protein>
<evidence type="ECO:0000259" key="2">
    <source>
        <dbReference type="Pfam" id="PF01471"/>
    </source>
</evidence>
<dbReference type="InterPro" id="IPR036366">
    <property type="entry name" value="PGBDSf"/>
</dbReference>
<dbReference type="Pfam" id="PF01471">
    <property type="entry name" value="PG_binding_1"/>
    <property type="match status" value="1"/>
</dbReference>
<keyword evidence="4" id="KW-1185">Reference proteome</keyword>